<reference evidence="3" key="2">
    <citation type="journal article" date="2018" name="BMC Genomics">
        <title>A manually annotated Actinidia chinensis var. chinensis (kiwifruit) genome highlights the challenges associated with draft genomes and gene prediction in plants.</title>
        <authorList>
            <person name="Pilkington S.M."/>
            <person name="Crowhurst R."/>
            <person name="Hilario E."/>
            <person name="Nardozza S."/>
            <person name="Fraser L."/>
            <person name="Peng Y."/>
            <person name="Gunaseelan K."/>
            <person name="Simpson R."/>
            <person name="Tahir J."/>
            <person name="Deroles S.C."/>
            <person name="Templeton K."/>
            <person name="Luo Z."/>
            <person name="Davy M."/>
            <person name="Cheng C."/>
            <person name="McNeilage M."/>
            <person name="Scaglione D."/>
            <person name="Liu Y."/>
            <person name="Zhang Q."/>
            <person name="Datson P."/>
            <person name="De Silva N."/>
            <person name="Gardiner S.E."/>
            <person name="Bassett H."/>
            <person name="Chagne D."/>
            <person name="McCallum J."/>
            <person name="Dzierzon H."/>
            <person name="Deng C."/>
            <person name="Wang Y.Y."/>
            <person name="Barron L."/>
            <person name="Manako K."/>
            <person name="Bowen J."/>
            <person name="Foster T.M."/>
            <person name="Erridge Z.A."/>
            <person name="Tiffin H."/>
            <person name="Waite C.N."/>
            <person name="Davies K.M."/>
            <person name="Grierson E.P."/>
            <person name="Laing W.A."/>
            <person name="Kirk R."/>
            <person name="Chen X."/>
            <person name="Wood M."/>
            <person name="Montefiori M."/>
            <person name="Brummell D.A."/>
            <person name="Schwinn K.E."/>
            <person name="Catanach A."/>
            <person name="Fullerton C."/>
            <person name="Li D."/>
            <person name="Meiyalaghan S."/>
            <person name="Nieuwenhuizen N."/>
            <person name="Read N."/>
            <person name="Prakash R."/>
            <person name="Hunter D."/>
            <person name="Zhang H."/>
            <person name="McKenzie M."/>
            <person name="Knabel M."/>
            <person name="Harris A."/>
            <person name="Allan A.C."/>
            <person name="Gleave A."/>
            <person name="Chen A."/>
            <person name="Janssen B.J."/>
            <person name="Plunkett B."/>
            <person name="Ampomah-Dwamena C."/>
            <person name="Voogd C."/>
            <person name="Leif D."/>
            <person name="Lafferty D."/>
            <person name="Souleyre E.J.F."/>
            <person name="Varkonyi-Gasic E."/>
            <person name="Gambi F."/>
            <person name="Hanley J."/>
            <person name="Yao J.L."/>
            <person name="Cheung J."/>
            <person name="David K.M."/>
            <person name="Warren B."/>
            <person name="Marsh K."/>
            <person name="Snowden K.C."/>
            <person name="Lin-Wang K."/>
            <person name="Brian L."/>
            <person name="Martinez-Sanchez M."/>
            <person name="Wang M."/>
            <person name="Ileperuma N."/>
            <person name="Macnee N."/>
            <person name="Campin R."/>
            <person name="McAtee P."/>
            <person name="Drummond R.S.M."/>
            <person name="Espley R.V."/>
            <person name="Ireland H.S."/>
            <person name="Wu R."/>
            <person name="Atkinson R.G."/>
            <person name="Karunairetnam S."/>
            <person name="Bulley S."/>
            <person name="Chunkath S."/>
            <person name="Hanley Z."/>
            <person name="Storey R."/>
            <person name="Thrimawithana A.H."/>
            <person name="Thomson S."/>
            <person name="David C."/>
            <person name="Testolin R."/>
            <person name="Huang H."/>
            <person name="Hellens R.P."/>
            <person name="Schaffer R.J."/>
        </authorList>
    </citation>
    <scope>NUCLEOTIDE SEQUENCE [LARGE SCALE GENOMIC DNA]</scope>
    <source>
        <strain evidence="3">cv. Red5</strain>
    </source>
</reference>
<dbReference type="InParanoid" id="A0A2R6RN99"/>
<comment type="caution">
    <text evidence="2">The sequence shown here is derived from an EMBL/GenBank/DDBJ whole genome shotgun (WGS) entry which is preliminary data.</text>
</comment>
<evidence type="ECO:0000256" key="1">
    <source>
        <dbReference type="SAM" id="MobiDB-lite"/>
    </source>
</evidence>
<protein>
    <submittedName>
        <fullName evidence="2">Platelet binding protein like</fullName>
    </submittedName>
</protein>
<name>A0A2R6RN99_ACTCC</name>
<sequence length="89" mass="10474">MATAEQPLKKRKLHEPLPEPPPPQTFHQSFVAPTPSQDEIIRRRKNREEIRTMYDCYKRIKFCVSRKDARLMADLEQAYLSLITASRGF</sequence>
<dbReference type="OrthoDB" id="1752252at2759"/>
<dbReference type="STRING" id="1590841.A0A2R6RN99"/>
<reference evidence="2 3" key="1">
    <citation type="submission" date="2017-07" db="EMBL/GenBank/DDBJ databases">
        <title>An improved, manually edited Actinidia chinensis var. chinensis (kiwifruit) genome highlights the challenges associated with draft genomes and gene prediction in plants.</title>
        <authorList>
            <person name="Pilkington S."/>
            <person name="Crowhurst R."/>
            <person name="Hilario E."/>
            <person name="Nardozza S."/>
            <person name="Fraser L."/>
            <person name="Peng Y."/>
            <person name="Gunaseelan K."/>
            <person name="Simpson R."/>
            <person name="Tahir J."/>
            <person name="Deroles S."/>
            <person name="Templeton K."/>
            <person name="Luo Z."/>
            <person name="Davy M."/>
            <person name="Cheng C."/>
            <person name="Mcneilage M."/>
            <person name="Scaglione D."/>
            <person name="Liu Y."/>
            <person name="Zhang Q."/>
            <person name="Datson P."/>
            <person name="De Silva N."/>
            <person name="Gardiner S."/>
            <person name="Bassett H."/>
            <person name="Chagne D."/>
            <person name="Mccallum J."/>
            <person name="Dzierzon H."/>
            <person name="Deng C."/>
            <person name="Wang Y.-Y."/>
            <person name="Barron N."/>
            <person name="Manako K."/>
            <person name="Bowen J."/>
            <person name="Foster T."/>
            <person name="Erridge Z."/>
            <person name="Tiffin H."/>
            <person name="Waite C."/>
            <person name="Davies K."/>
            <person name="Grierson E."/>
            <person name="Laing W."/>
            <person name="Kirk R."/>
            <person name="Chen X."/>
            <person name="Wood M."/>
            <person name="Montefiori M."/>
            <person name="Brummell D."/>
            <person name="Schwinn K."/>
            <person name="Catanach A."/>
            <person name="Fullerton C."/>
            <person name="Li D."/>
            <person name="Meiyalaghan S."/>
            <person name="Nieuwenhuizen N."/>
            <person name="Read N."/>
            <person name="Prakash R."/>
            <person name="Hunter D."/>
            <person name="Zhang H."/>
            <person name="Mckenzie M."/>
            <person name="Knabel M."/>
            <person name="Harris A."/>
            <person name="Allan A."/>
            <person name="Chen A."/>
            <person name="Janssen B."/>
            <person name="Plunkett B."/>
            <person name="Dwamena C."/>
            <person name="Voogd C."/>
            <person name="Leif D."/>
            <person name="Lafferty D."/>
            <person name="Souleyre E."/>
            <person name="Varkonyi-Gasic E."/>
            <person name="Gambi F."/>
            <person name="Hanley J."/>
            <person name="Yao J.-L."/>
            <person name="Cheung J."/>
            <person name="David K."/>
            <person name="Warren B."/>
            <person name="Marsh K."/>
            <person name="Snowden K."/>
            <person name="Lin-Wang K."/>
            <person name="Brian L."/>
            <person name="Martinez-Sanchez M."/>
            <person name="Wang M."/>
            <person name="Ileperuma N."/>
            <person name="Macnee N."/>
            <person name="Campin R."/>
            <person name="Mcatee P."/>
            <person name="Drummond R."/>
            <person name="Espley R."/>
            <person name="Ireland H."/>
            <person name="Wu R."/>
            <person name="Atkinson R."/>
            <person name="Karunairetnam S."/>
            <person name="Bulley S."/>
            <person name="Chunkath S."/>
            <person name="Hanley Z."/>
            <person name="Storey R."/>
            <person name="Thrimawithana A."/>
            <person name="Thomson S."/>
            <person name="David C."/>
            <person name="Testolin R."/>
        </authorList>
    </citation>
    <scope>NUCLEOTIDE SEQUENCE [LARGE SCALE GENOMIC DNA]</scope>
    <source>
        <strain evidence="3">cv. Red5</strain>
        <tissue evidence="2">Young leaf</tissue>
    </source>
</reference>
<proteinExistence type="predicted"/>
<evidence type="ECO:0000313" key="3">
    <source>
        <dbReference type="Proteomes" id="UP000241394"/>
    </source>
</evidence>
<dbReference type="Proteomes" id="UP000241394">
    <property type="component" value="Chromosome LG4"/>
</dbReference>
<gene>
    <name evidence="2" type="ORF">CEY00_Acc04779</name>
</gene>
<dbReference type="OMA" id="RTMYDCY"/>
<dbReference type="EMBL" id="NKQK01000004">
    <property type="protein sequence ID" value="PSS31482.1"/>
    <property type="molecule type" value="Genomic_DNA"/>
</dbReference>
<feature type="region of interest" description="Disordered" evidence="1">
    <location>
        <begin position="1"/>
        <end position="42"/>
    </location>
</feature>
<organism evidence="2 3">
    <name type="scientific">Actinidia chinensis var. chinensis</name>
    <name type="common">Chinese soft-hair kiwi</name>
    <dbReference type="NCBI Taxonomy" id="1590841"/>
    <lineage>
        <taxon>Eukaryota</taxon>
        <taxon>Viridiplantae</taxon>
        <taxon>Streptophyta</taxon>
        <taxon>Embryophyta</taxon>
        <taxon>Tracheophyta</taxon>
        <taxon>Spermatophyta</taxon>
        <taxon>Magnoliopsida</taxon>
        <taxon>eudicotyledons</taxon>
        <taxon>Gunneridae</taxon>
        <taxon>Pentapetalae</taxon>
        <taxon>asterids</taxon>
        <taxon>Ericales</taxon>
        <taxon>Actinidiaceae</taxon>
        <taxon>Actinidia</taxon>
    </lineage>
</organism>
<dbReference type="AlphaFoldDB" id="A0A2R6RN99"/>
<accession>A0A2R6RN99</accession>
<keyword evidence="3" id="KW-1185">Reference proteome</keyword>
<dbReference type="Gramene" id="PSS31482">
    <property type="protein sequence ID" value="PSS31482"/>
    <property type="gene ID" value="CEY00_Acc04779"/>
</dbReference>
<evidence type="ECO:0000313" key="2">
    <source>
        <dbReference type="EMBL" id="PSS31482.1"/>
    </source>
</evidence>